<organism evidence="3">
    <name type="scientific">Menopon gallinae</name>
    <name type="common">poultry shaft louse</name>
    <dbReference type="NCBI Taxonomy" id="328185"/>
    <lineage>
        <taxon>Eukaryota</taxon>
        <taxon>Metazoa</taxon>
        <taxon>Ecdysozoa</taxon>
        <taxon>Arthropoda</taxon>
        <taxon>Hexapoda</taxon>
        <taxon>Insecta</taxon>
        <taxon>Pterygota</taxon>
        <taxon>Neoptera</taxon>
        <taxon>Paraneoptera</taxon>
        <taxon>Psocodea</taxon>
        <taxon>Troctomorpha</taxon>
        <taxon>Phthiraptera</taxon>
        <taxon>Amblycera</taxon>
        <taxon>Menoponidae</taxon>
        <taxon>Menopon</taxon>
    </lineage>
</organism>
<evidence type="ECO:0000256" key="1">
    <source>
        <dbReference type="SAM" id="MobiDB-lite"/>
    </source>
</evidence>
<name>A0AAW2H8J0_9NEOP</name>
<reference evidence="3" key="1">
    <citation type="journal article" date="2024" name="Gigascience">
        <title>Chromosome-level genome of the poultry shaft louse Menopon gallinae provides insight into the host-switching and adaptive evolution of parasitic lice.</title>
        <authorList>
            <person name="Xu Y."/>
            <person name="Ma L."/>
            <person name="Liu S."/>
            <person name="Liang Y."/>
            <person name="Liu Q."/>
            <person name="He Z."/>
            <person name="Tian L."/>
            <person name="Duan Y."/>
            <person name="Cai W."/>
            <person name="Li H."/>
            <person name="Song F."/>
        </authorList>
    </citation>
    <scope>NUCLEOTIDE SEQUENCE</scope>
    <source>
        <strain evidence="3">Cailab_2023a</strain>
    </source>
</reference>
<sequence>MPSMKQGFWLTLVLFAFLVNAKSQENDNSGGGSNPDKCADSCGNKTPSNDGAAADDSKDNSSSNKKPKKPKNGGMHTMKSGLCIFLTLLASFAVSSRQGGRGARRVANLTKPCGCLDGKYYIAGNMPPQKNCAAKSSKDSSPSKKTRDKAGPRECDDSFMYVST</sequence>
<comment type="caution">
    <text evidence="3">The sequence shown here is derived from an EMBL/GenBank/DDBJ whole genome shotgun (WGS) entry which is preliminary data.</text>
</comment>
<protein>
    <submittedName>
        <fullName evidence="3">Uncharacterized protein</fullName>
    </submittedName>
</protein>
<gene>
    <name evidence="3" type="ORF">PYX00_011824</name>
</gene>
<feature type="signal peptide" evidence="2">
    <location>
        <begin position="1"/>
        <end position="23"/>
    </location>
</feature>
<feature type="region of interest" description="Disordered" evidence="1">
    <location>
        <begin position="24"/>
        <end position="76"/>
    </location>
</feature>
<keyword evidence="2" id="KW-0732">Signal</keyword>
<accession>A0AAW2H8J0</accession>
<evidence type="ECO:0000313" key="3">
    <source>
        <dbReference type="EMBL" id="KAL0266108.1"/>
    </source>
</evidence>
<evidence type="ECO:0000256" key="2">
    <source>
        <dbReference type="SAM" id="SignalP"/>
    </source>
</evidence>
<proteinExistence type="predicted"/>
<feature type="chain" id="PRO_5043923802" evidence="2">
    <location>
        <begin position="24"/>
        <end position="164"/>
    </location>
</feature>
<feature type="region of interest" description="Disordered" evidence="1">
    <location>
        <begin position="128"/>
        <end position="164"/>
    </location>
</feature>
<dbReference type="EMBL" id="JARGDH010000006">
    <property type="protein sequence ID" value="KAL0266108.1"/>
    <property type="molecule type" value="Genomic_DNA"/>
</dbReference>
<feature type="compositionally biased region" description="Low complexity" evidence="1">
    <location>
        <begin position="48"/>
        <end position="64"/>
    </location>
</feature>
<dbReference type="AlphaFoldDB" id="A0AAW2H8J0"/>